<reference evidence="1 2" key="1">
    <citation type="journal article" date="2019" name="Commun. Biol.">
        <title>The bagworm genome reveals a unique fibroin gene that provides high tensile strength.</title>
        <authorList>
            <person name="Kono N."/>
            <person name="Nakamura H."/>
            <person name="Ohtoshi R."/>
            <person name="Tomita M."/>
            <person name="Numata K."/>
            <person name="Arakawa K."/>
        </authorList>
    </citation>
    <scope>NUCLEOTIDE SEQUENCE [LARGE SCALE GENOMIC DNA]</scope>
</reference>
<proteinExistence type="predicted"/>
<comment type="caution">
    <text evidence="1">The sequence shown here is derived from an EMBL/GenBank/DDBJ whole genome shotgun (WGS) entry which is preliminary data.</text>
</comment>
<dbReference type="Proteomes" id="UP000299102">
    <property type="component" value="Unassembled WGS sequence"/>
</dbReference>
<dbReference type="EMBL" id="BGZK01000293">
    <property type="protein sequence ID" value="GBP34730.1"/>
    <property type="molecule type" value="Genomic_DNA"/>
</dbReference>
<evidence type="ECO:0000313" key="2">
    <source>
        <dbReference type="Proteomes" id="UP000299102"/>
    </source>
</evidence>
<accession>A0A4C1V853</accession>
<evidence type="ECO:0000313" key="1">
    <source>
        <dbReference type="EMBL" id="GBP34730.1"/>
    </source>
</evidence>
<keyword evidence="2" id="KW-1185">Reference proteome</keyword>
<organism evidence="1 2">
    <name type="scientific">Eumeta variegata</name>
    <name type="common">Bagworm moth</name>
    <name type="synonym">Eumeta japonica</name>
    <dbReference type="NCBI Taxonomy" id="151549"/>
    <lineage>
        <taxon>Eukaryota</taxon>
        <taxon>Metazoa</taxon>
        <taxon>Ecdysozoa</taxon>
        <taxon>Arthropoda</taxon>
        <taxon>Hexapoda</taxon>
        <taxon>Insecta</taxon>
        <taxon>Pterygota</taxon>
        <taxon>Neoptera</taxon>
        <taxon>Endopterygota</taxon>
        <taxon>Lepidoptera</taxon>
        <taxon>Glossata</taxon>
        <taxon>Ditrysia</taxon>
        <taxon>Tineoidea</taxon>
        <taxon>Psychidae</taxon>
        <taxon>Oiketicinae</taxon>
        <taxon>Eumeta</taxon>
    </lineage>
</organism>
<dbReference type="AlphaFoldDB" id="A0A4C1V853"/>
<sequence length="83" mass="9121">MRRDDKIPLSNKSVLNCCEDDFDLKPGTDGVALHEALPASECSAIFNVLVTLEGALQAFLAIHFSRCHEVSSYLVTAVKQHSF</sequence>
<name>A0A4C1V853_EUMVA</name>
<dbReference type="OrthoDB" id="8196774at2759"/>
<protein>
    <submittedName>
        <fullName evidence="1">Uncharacterized protein</fullName>
    </submittedName>
</protein>
<gene>
    <name evidence="1" type="ORF">EVAR_25734_1</name>
</gene>